<dbReference type="RefSeq" id="WP_343840462.1">
    <property type="nucleotide sequence ID" value="NZ_BAAADO010000004.1"/>
</dbReference>
<organism evidence="1 2">
    <name type="scientific">Salinibacillus aidingensis</name>
    <dbReference type="NCBI Taxonomy" id="237684"/>
    <lineage>
        <taxon>Bacteria</taxon>
        <taxon>Bacillati</taxon>
        <taxon>Bacillota</taxon>
        <taxon>Bacilli</taxon>
        <taxon>Bacillales</taxon>
        <taxon>Bacillaceae</taxon>
        <taxon>Salinibacillus</taxon>
    </lineage>
</organism>
<reference evidence="2" key="1">
    <citation type="journal article" date="2019" name="Int. J. Syst. Evol. Microbiol.">
        <title>The Global Catalogue of Microorganisms (GCM) 10K type strain sequencing project: providing services to taxonomists for standard genome sequencing and annotation.</title>
        <authorList>
            <consortium name="The Broad Institute Genomics Platform"/>
            <consortium name="The Broad Institute Genome Sequencing Center for Infectious Disease"/>
            <person name="Wu L."/>
            <person name="Ma J."/>
        </authorList>
    </citation>
    <scope>NUCLEOTIDE SEQUENCE [LARGE SCALE GENOMIC DNA]</scope>
    <source>
        <strain evidence="2">JCM 12389</strain>
    </source>
</reference>
<dbReference type="SUPFAM" id="SSF81301">
    <property type="entry name" value="Nucleotidyltransferase"/>
    <property type="match status" value="1"/>
</dbReference>
<dbReference type="Pfam" id="PF04439">
    <property type="entry name" value="Adenyl_transf"/>
    <property type="match status" value="1"/>
</dbReference>
<dbReference type="Proteomes" id="UP001500880">
    <property type="component" value="Unassembled WGS sequence"/>
</dbReference>
<evidence type="ECO:0008006" key="3">
    <source>
        <dbReference type="Google" id="ProtNLM"/>
    </source>
</evidence>
<proteinExistence type="predicted"/>
<name>A0ABP3L7K8_9BACI</name>
<gene>
    <name evidence="1" type="ORF">GCM10008986_20170</name>
</gene>
<dbReference type="Gene3D" id="1.20.120.330">
    <property type="entry name" value="Nucleotidyltransferases domain 2"/>
    <property type="match status" value="1"/>
</dbReference>
<dbReference type="InterPro" id="IPR043519">
    <property type="entry name" value="NT_sf"/>
</dbReference>
<sequence>MNEQSYERILRNFLNFAEENENIRAVVMVGSRARSHKTADQWSDMDLVIVAQNPDLLLYQESWLGKVGKSYITFLEQTAVGDGTERRVLFEDGVDVDFSIIPLSVLQNLIHSDEVKAVFRKGYKVLLDKDQLTSFLEENTKAVQKSMVPLQEKDLRQLIHDFLYHAVLAAKKLRRGELLEGKSISDSYMKHQLVQLIRVQTQIKRGGDAETWHGYRFFEEWADSSVLQRFQDLYARYDQQEIWIALKKTMMVFGEIAREVCASMDVSYPFVAERYANQLVSRLHRGIQ</sequence>
<comment type="caution">
    <text evidence="1">The sequence shown here is derived from an EMBL/GenBank/DDBJ whole genome shotgun (WGS) entry which is preliminary data.</text>
</comment>
<accession>A0ABP3L7K8</accession>
<protein>
    <recommendedName>
        <fullName evidence="3">Aminoglycoside 6-adenylyltransferase</fullName>
    </recommendedName>
</protein>
<keyword evidence="2" id="KW-1185">Reference proteome</keyword>
<evidence type="ECO:0000313" key="2">
    <source>
        <dbReference type="Proteomes" id="UP001500880"/>
    </source>
</evidence>
<dbReference type="EMBL" id="BAAADO010000004">
    <property type="protein sequence ID" value="GAA0493664.1"/>
    <property type="molecule type" value="Genomic_DNA"/>
</dbReference>
<dbReference type="Gene3D" id="3.30.460.10">
    <property type="entry name" value="Beta Polymerase, domain 2"/>
    <property type="match status" value="1"/>
</dbReference>
<evidence type="ECO:0000313" key="1">
    <source>
        <dbReference type="EMBL" id="GAA0493664.1"/>
    </source>
</evidence>
<dbReference type="SUPFAM" id="SSF81631">
    <property type="entry name" value="PAP/OAS1 substrate-binding domain"/>
    <property type="match status" value="1"/>
</dbReference>
<dbReference type="InterPro" id="IPR007530">
    <property type="entry name" value="Aminoglycoside_adenylylTfrase"/>
</dbReference>